<organism evidence="1 2">
    <name type="scientific">Methylomonas lenta</name>
    <dbReference type="NCBI Taxonomy" id="980561"/>
    <lineage>
        <taxon>Bacteria</taxon>
        <taxon>Pseudomonadati</taxon>
        <taxon>Pseudomonadota</taxon>
        <taxon>Gammaproteobacteria</taxon>
        <taxon>Methylococcales</taxon>
        <taxon>Methylococcaceae</taxon>
        <taxon>Methylomonas</taxon>
    </lineage>
</organism>
<comment type="caution">
    <text evidence="1">The sequence shown here is derived from an EMBL/GenBank/DDBJ whole genome shotgun (WGS) entry which is preliminary data.</text>
</comment>
<evidence type="ECO:0000313" key="2">
    <source>
        <dbReference type="Proteomes" id="UP000078476"/>
    </source>
</evidence>
<protein>
    <submittedName>
        <fullName evidence="1">Uncharacterized protein</fullName>
    </submittedName>
</protein>
<dbReference type="STRING" id="980561.A1359_02160"/>
<dbReference type="EMBL" id="LUUI01000171">
    <property type="protein sequence ID" value="OAI09343.1"/>
    <property type="molecule type" value="Genomic_DNA"/>
</dbReference>
<accession>A0A177MVT1</accession>
<name>A0A177MVT1_9GAMM</name>
<evidence type="ECO:0000313" key="1">
    <source>
        <dbReference type="EMBL" id="OAI09343.1"/>
    </source>
</evidence>
<dbReference type="Proteomes" id="UP000078476">
    <property type="component" value="Unassembled WGS sequence"/>
</dbReference>
<dbReference type="AlphaFoldDB" id="A0A177MVT1"/>
<sequence>MAARIDARMKQLEALKLLEVEILSQMADFMPDFQHLMLNAAGPKMDALCAEFAGFYRFSKILETLAAGIATGKIKVPGGRTVSKEHKIAAAIDQRVRQLEAKGLGDAALLEHMASHILDLQWLWSTVSDDKLAFLCREYPGLYRYGRLMEVAAEIENQKAKTAYGHLPVLPDSVKPTVVHLLTEGATLERGLQTILDEQGRRDMWVEREVMEGHYEHWFKQFGGLADALQAANVPQASQTIMKALFEPIAQRIQQLHSQVFAS</sequence>
<reference evidence="1 2" key="1">
    <citation type="submission" date="2016-03" db="EMBL/GenBank/DDBJ databases">
        <authorList>
            <person name="Ploux O."/>
        </authorList>
    </citation>
    <scope>NUCLEOTIDE SEQUENCE [LARGE SCALE GENOMIC DNA]</scope>
    <source>
        <strain evidence="1 2">R-45370</strain>
    </source>
</reference>
<proteinExistence type="predicted"/>
<keyword evidence="2" id="KW-1185">Reference proteome</keyword>
<gene>
    <name evidence="1" type="ORF">A1359_02160</name>
</gene>